<dbReference type="EMBL" id="BOOI01000081">
    <property type="protein sequence ID" value="GIH88453.1"/>
    <property type="molecule type" value="Genomic_DNA"/>
</dbReference>
<proteinExistence type="predicted"/>
<evidence type="ECO:0000259" key="1">
    <source>
        <dbReference type="SMART" id="SM00873"/>
    </source>
</evidence>
<dbReference type="Pfam" id="PF03483">
    <property type="entry name" value="B3_4"/>
    <property type="match status" value="1"/>
</dbReference>
<name>A0A8J3SEW1_PLARO</name>
<accession>A0A8J3SEW1</accession>
<gene>
    <name evidence="2" type="ORF">Pro02_68610</name>
</gene>
<dbReference type="InterPro" id="IPR005146">
    <property type="entry name" value="B3/B4_tRNA-bd"/>
</dbReference>
<dbReference type="AlphaFoldDB" id="A0A8J3SEW1"/>
<dbReference type="PANTHER" id="PTHR39209:SF2">
    <property type="entry name" value="CYTOPLASMIC PROTEIN"/>
    <property type="match status" value="1"/>
</dbReference>
<dbReference type="Proteomes" id="UP000655044">
    <property type="component" value="Unassembled WGS sequence"/>
</dbReference>
<dbReference type="SUPFAM" id="SSF56037">
    <property type="entry name" value="PheT/TilS domain"/>
    <property type="match status" value="1"/>
</dbReference>
<dbReference type="InterPro" id="IPR020825">
    <property type="entry name" value="Phe-tRNA_synthase-like_B3/B4"/>
</dbReference>
<reference evidence="2" key="1">
    <citation type="submission" date="2021-01" db="EMBL/GenBank/DDBJ databases">
        <title>Whole genome shotgun sequence of Planobispora rosea NBRC 15558.</title>
        <authorList>
            <person name="Komaki H."/>
            <person name="Tamura T."/>
        </authorList>
    </citation>
    <scope>NUCLEOTIDE SEQUENCE</scope>
    <source>
        <strain evidence="2">NBRC 15558</strain>
    </source>
</reference>
<dbReference type="GO" id="GO:0004826">
    <property type="term" value="F:phenylalanine-tRNA ligase activity"/>
    <property type="evidence" value="ECO:0007669"/>
    <property type="project" value="InterPro"/>
</dbReference>
<evidence type="ECO:0000313" key="3">
    <source>
        <dbReference type="Proteomes" id="UP000655044"/>
    </source>
</evidence>
<dbReference type="GO" id="GO:0003723">
    <property type="term" value="F:RNA binding"/>
    <property type="evidence" value="ECO:0007669"/>
    <property type="project" value="InterPro"/>
</dbReference>
<keyword evidence="3" id="KW-1185">Reference proteome</keyword>
<feature type="domain" description="B3/B4 tRNA-binding" evidence="1">
    <location>
        <begin position="59"/>
        <end position="206"/>
    </location>
</feature>
<dbReference type="SMART" id="SM00873">
    <property type="entry name" value="B3_4"/>
    <property type="match status" value="1"/>
</dbReference>
<evidence type="ECO:0000313" key="2">
    <source>
        <dbReference type="EMBL" id="GIH88453.1"/>
    </source>
</evidence>
<protein>
    <recommendedName>
        <fullName evidence="1">B3/B4 tRNA-binding domain-containing protein</fullName>
    </recommendedName>
</protein>
<sequence>MHFRHSDAIWSEYPELVAGTVTVTGITPDGPAEPLIEKFTAVAEARLAAGTEAEFPEIQAWRRTFSRMGLKPTQYRCASESLLRRFRKERVLPRIHPLVDLCNAISLAFAIPVAVFDTAMISGGLEVRHANGDEDYLAFSGETEHPDAREVIFTDAAGRAHARRWTNRQSGHSSVRDTTASVLIVTEAMHDSASEDVPELVAAIADALGDVWRVSPETAIPTRSSPRVEFTC</sequence>
<dbReference type="Gene3D" id="3.50.40.10">
    <property type="entry name" value="Phenylalanyl-trna Synthetase, Chain B, domain 3"/>
    <property type="match status" value="1"/>
</dbReference>
<dbReference type="PANTHER" id="PTHR39209">
    <property type="match status" value="1"/>
</dbReference>
<comment type="caution">
    <text evidence="2">The sequence shown here is derived from an EMBL/GenBank/DDBJ whole genome shotgun (WGS) entry which is preliminary data.</text>
</comment>
<organism evidence="2 3">
    <name type="scientific">Planobispora rosea</name>
    <dbReference type="NCBI Taxonomy" id="35762"/>
    <lineage>
        <taxon>Bacteria</taxon>
        <taxon>Bacillati</taxon>
        <taxon>Actinomycetota</taxon>
        <taxon>Actinomycetes</taxon>
        <taxon>Streptosporangiales</taxon>
        <taxon>Streptosporangiaceae</taxon>
        <taxon>Planobispora</taxon>
    </lineage>
</organism>